<dbReference type="GO" id="GO:0030288">
    <property type="term" value="C:outer membrane-bounded periplasmic space"/>
    <property type="evidence" value="ECO:0007669"/>
    <property type="project" value="InterPro"/>
</dbReference>
<feature type="domain" description="Pili assembly chaperone C-terminal" evidence="10">
    <location>
        <begin position="201"/>
        <end position="255"/>
    </location>
</feature>
<dbReference type="InterPro" id="IPR016147">
    <property type="entry name" value="Pili_assmbl_chaperone_N"/>
</dbReference>
<dbReference type="Gene3D" id="2.60.40.10">
    <property type="entry name" value="Immunoglobulins"/>
    <property type="match status" value="2"/>
</dbReference>
<dbReference type="SUPFAM" id="SSF49354">
    <property type="entry name" value="PapD-like"/>
    <property type="match status" value="1"/>
</dbReference>
<accession>A0AA86IZV5</accession>
<evidence type="ECO:0000313" key="11">
    <source>
        <dbReference type="EMBL" id="BCU56642.1"/>
    </source>
</evidence>
<sequence length="263" mass="28634">MDEALNFPSAYYTKDDAGIYFPSDKRMQKGFFTMLYCLKAGLIIAVALLTSFYAQASGGVALGATRVIYPADAKQTSLAITNSDPSARYLVNAWIDDRGGKKSASFIVTPPLFVSEAKSENTLRIVYAGQPLPADRESLFWMNVKAIPSVDKNALEGKNVLQLAILSRIKLFVRPQHLPTAPEDAPGQLRFARSGEQLEIANPSPYFITLVNVRVGGQKMENIMVAPKESAQLALSGNARGDVTFQTVNDYGAVTPVRTVSLH</sequence>
<comment type="subcellular location">
    <subcellularLocation>
        <location evidence="1 7">Periplasm</location>
    </subcellularLocation>
</comment>
<keyword evidence="6 7" id="KW-0143">Chaperone</keyword>
<evidence type="ECO:0000256" key="8">
    <source>
        <dbReference type="SAM" id="Phobius"/>
    </source>
</evidence>
<gene>
    <name evidence="11" type="primary">fimC</name>
    <name evidence="11" type="ORF">ENKO_32360</name>
</gene>
<dbReference type="AlphaFoldDB" id="A0AA86IZV5"/>
<keyword evidence="5" id="KW-0574">Periplasm</keyword>
<organism evidence="11 12">
    <name type="scientific">Enterobacter kobei</name>
    <dbReference type="NCBI Taxonomy" id="208224"/>
    <lineage>
        <taxon>Bacteria</taxon>
        <taxon>Pseudomonadati</taxon>
        <taxon>Pseudomonadota</taxon>
        <taxon>Gammaproteobacteria</taxon>
        <taxon>Enterobacterales</taxon>
        <taxon>Enterobacteriaceae</taxon>
        <taxon>Enterobacter</taxon>
        <taxon>Enterobacter cloacae complex</taxon>
    </lineage>
</organism>
<evidence type="ECO:0000256" key="5">
    <source>
        <dbReference type="ARBA" id="ARBA00022764"/>
    </source>
</evidence>
<dbReference type="NCBIfam" id="NF011742">
    <property type="entry name" value="PRK15195.1"/>
    <property type="match status" value="1"/>
</dbReference>
<feature type="domain" description="Pili assembly chaperone N-terminal" evidence="9">
    <location>
        <begin position="59"/>
        <end position="178"/>
    </location>
</feature>
<evidence type="ECO:0000256" key="7">
    <source>
        <dbReference type="RuleBase" id="RU003918"/>
    </source>
</evidence>
<dbReference type="Proteomes" id="UP000682928">
    <property type="component" value="Chromosome"/>
</dbReference>
<feature type="transmembrane region" description="Helical" evidence="8">
    <location>
        <begin position="31"/>
        <end position="54"/>
    </location>
</feature>
<evidence type="ECO:0000256" key="3">
    <source>
        <dbReference type="ARBA" id="ARBA00022558"/>
    </source>
</evidence>
<name>A0AA86IZV5_9ENTR</name>
<keyword evidence="8" id="KW-0472">Membrane</keyword>
<keyword evidence="8" id="KW-0812">Transmembrane</keyword>
<evidence type="ECO:0000313" key="12">
    <source>
        <dbReference type="Proteomes" id="UP000682928"/>
    </source>
</evidence>
<dbReference type="PRINTS" id="PR00969">
    <property type="entry name" value="CHAPERONPILI"/>
</dbReference>
<dbReference type="InterPro" id="IPR001829">
    <property type="entry name" value="Pili_assmbl_chaperone_bac"/>
</dbReference>
<evidence type="ECO:0000256" key="4">
    <source>
        <dbReference type="ARBA" id="ARBA00022729"/>
    </source>
</evidence>
<proteinExistence type="inferred from homology"/>
<dbReference type="PANTHER" id="PTHR30251">
    <property type="entry name" value="PILUS ASSEMBLY CHAPERONE"/>
    <property type="match status" value="1"/>
</dbReference>
<dbReference type="InterPro" id="IPR008962">
    <property type="entry name" value="PapD-like_sf"/>
</dbReference>
<evidence type="ECO:0000256" key="6">
    <source>
        <dbReference type="ARBA" id="ARBA00023186"/>
    </source>
</evidence>
<dbReference type="InterPro" id="IPR050643">
    <property type="entry name" value="Periplasmic_pilus_chap"/>
</dbReference>
<evidence type="ECO:0000256" key="2">
    <source>
        <dbReference type="ARBA" id="ARBA00007399"/>
    </source>
</evidence>
<evidence type="ECO:0000259" key="9">
    <source>
        <dbReference type="Pfam" id="PF00345"/>
    </source>
</evidence>
<comment type="similarity">
    <text evidence="2 7">Belongs to the periplasmic pilus chaperone family.</text>
</comment>
<keyword evidence="8" id="KW-1133">Transmembrane helix</keyword>
<dbReference type="Pfam" id="PF00345">
    <property type="entry name" value="PapD_N"/>
    <property type="match status" value="1"/>
</dbReference>
<protein>
    <submittedName>
        <fullName evidence="11">Fimbrial chaperone protein</fullName>
    </submittedName>
</protein>
<evidence type="ECO:0000259" key="10">
    <source>
        <dbReference type="Pfam" id="PF02753"/>
    </source>
</evidence>
<dbReference type="PROSITE" id="PS00635">
    <property type="entry name" value="PILI_CHAPERONE"/>
    <property type="match status" value="1"/>
</dbReference>
<dbReference type="InterPro" id="IPR013783">
    <property type="entry name" value="Ig-like_fold"/>
</dbReference>
<keyword evidence="3" id="KW-1029">Fimbrium biogenesis</keyword>
<dbReference type="InterPro" id="IPR018046">
    <property type="entry name" value="Pili_assmbl_chaperone_CS"/>
</dbReference>
<dbReference type="EMBL" id="AP024590">
    <property type="protein sequence ID" value="BCU56642.1"/>
    <property type="molecule type" value="Genomic_DNA"/>
</dbReference>
<dbReference type="PANTHER" id="PTHR30251:SF11">
    <property type="entry name" value="CHAPERONE PROTEIN FIMC-RELATED"/>
    <property type="match status" value="1"/>
</dbReference>
<dbReference type="SUPFAM" id="SSF49584">
    <property type="entry name" value="Periplasmic chaperone C-domain"/>
    <property type="match status" value="1"/>
</dbReference>
<dbReference type="Pfam" id="PF02753">
    <property type="entry name" value="PapD_C"/>
    <property type="match status" value="1"/>
</dbReference>
<dbReference type="InterPro" id="IPR036316">
    <property type="entry name" value="Pili_assmbl_chap_C_dom_sf"/>
</dbReference>
<dbReference type="FunFam" id="2.60.40.10:FF:000458">
    <property type="entry name" value="Molecular chaperone FimC"/>
    <property type="match status" value="1"/>
</dbReference>
<dbReference type="InterPro" id="IPR016148">
    <property type="entry name" value="Pili_assmbl_chaperone_C"/>
</dbReference>
<keyword evidence="4" id="KW-0732">Signal</keyword>
<dbReference type="GO" id="GO:0071555">
    <property type="term" value="P:cell wall organization"/>
    <property type="evidence" value="ECO:0007669"/>
    <property type="project" value="InterPro"/>
</dbReference>
<reference evidence="11" key="1">
    <citation type="submission" date="2021-04" db="EMBL/GenBank/DDBJ databases">
        <title>Difference and commonality of drug resistance evolution in various bacteria. and drug sensitivity profiles.</title>
        <authorList>
            <person name="Maeda T."/>
            <person name="Shibai A."/>
            <person name="Kawada K."/>
            <person name="Kotani H."/>
            <person name="Tarusawa Y."/>
            <person name="Tanabe K."/>
            <person name="Furusawa C."/>
        </authorList>
    </citation>
    <scope>NUCLEOTIDE SEQUENCE</scope>
    <source>
        <strain evidence="11">JCM 8580</strain>
    </source>
</reference>
<evidence type="ECO:0000256" key="1">
    <source>
        <dbReference type="ARBA" id="ARBA00004418"/>
    </source>
</evidence>